<gene>
    <name evidence="1" type="ORF">ANN_25241</name>
</gene>
<dbReference type="EMBL" id="JAJSOF020000038">
    <property type="protein sequence ID" value="KAJ4427593.1"/>
    <property type="molecule type" value="Genomic_DNA"/>
</dbReference>
<keyword evidence="2" id="KW-1185">Reference proteome</keyword>
<reference evidence="1 2" key="1">
    <citation type="journal article" date="2022" name="Allergy">
        <title>Genome assembly and annotation of Periplaneta americana reveal a comprehensive cockroach allergen profile.</title>
        <authorList>
            <person name="Wang L."/>
            <person name="Xiong Q."/>
            <person name="Saelim N."/>
            <person name="Wang L."/>
            <person name="Nong W."/>
            <person name="Wan A.T."/>
            <person name="Shi M."/>
            <person name="Liu X."/>
            <person name="Cao Q."/>
            <person name="Hui J.H.L."/>
            <person name="Sookrung N."/>
            <person name="Leung T.F."/>
            <person name="Tungtrongchitr A."/>
            <person name="Tsui S.K.W."/>
        </authorList>
    </citation>
    <scope>NUCLEOTIDE SEQUENCE [LARGE SCALE GENOMIC DNA]</scope>
    <source>
        <strain evidence="1">PWHHKU_190912</strain>
    </source>
</reference>
<organism evidence="1 2">
    <name type="scientific">Periplaneta americana</name>
    <name type="common">American cockroach</name>
    <name type="synonym">Blatta americana</name>
    <dbReference type="NCBI Taxonomy" id="6978"/>
    <lineage>
        <taxon>Eukaryota</taxon>
        <taxon>Metazoa</taxon>
        <taxon>Ecdysozoa</taxon>
        <taxon>Arthropoda</taxon>
        <taxon>Hexapoda</taxon>
        <taxon>Insecta</taxon>
        <taxon>Pterygota</taxon>
        <taxon>Neoptera</taxon>
        <taxon>Polyneoptera</taxon>
        <taxon>Dictyoptera</taxon>
        <taxon>Blattodea</taxon>
        <taxon>Blattoidea</taxon>
        <taxon>Blattidae</taxon>
        <taxon>Blattinae</taxon>
        <taxon>Periplaneta</taxon>
    </lineage>
</organism>
<dbReference type="Proteomes" id="UP001148838">
    <property type="component" value="Unassembled WGS sequence"/>
</dbReference>
<accession>A0ABQ8S0X3</accession>
<evidence type="ECO:0000313" key="1">
    <source>
        <dbReference type="EMBL" id="KAJ4427593.1"/>
    </source>
</evidence>
<sequence length="108" mass="12090">MALAEPLPARCVCVCECVQGNLYPPPSQTVTKETPEWLQAVAGVQRVESNFRSIFQWIVLEGVAEKGRVSHPRYKSTQFRVRRAGVVTVGREGLVICETFWAVERGVE</sequence>
<comment type="caution">
    <text evidence="1">The sequence shown here is derived from an EMBL/GenBank/DDBJ whole genome shotgun (WGS) entry which is preliminary data.</text>
</comment>
<proteinExistence type="predicted"/>
<evidence type="ECO:0000313" key="2">
    <source>
        <dbReference type="Proteomes" id="UP001148838"/>
    </source>
</evidence>
<name>A0ABQ8S0X3_PERAM</name>
<protein>
    <submittedName>
        <fullName evidence="1">Uncharacterized protein</fullName>
    </submittedName>
</protein>